<comment type="caution">
    <text evidence="1">The sequence shown here is derived from an EMBL/GenBank/DDBJ whole genome shotgun (WGS) entry which is preliminary data.</text>
</comment>
<protein>
    <recommendedName>
        <fullName evidence="3">Pilus assembly protein PilM</fullName>
    </recommendedName>
</protein>
<dbReference type="Pfam" id="PF11104">
    <property type="entry name" value="PilM_2"/>
    <property type="match status" value="1"/>
</dbReference>
<dbReference type="RefSeq" id="WP_065408912.1">
    <property type="nucleotide sequence ID" value="NZ_MAYT01000001.1"/>
</dbReference>
<gene>
    <name evidence="1" type="ORF">A8F95_01410</name>
</gene>
<evidence type="ECO:0000313" key="2">
    <source>
        <dbReference type="Proteomes" id="UP000092578"/>
    </source>
</evidence>
<name>A0A1B9B8J3_9BACI</name>
<evidence type="ECO:0000313" key="1">
    <source>
        <dbReference type="EMBL" id="OCA92401.1"/>
    </source>
</evidence>
<dbReference type="EMBL" id="MAYT01000001">
    <property type="protein sequence ID" value="OCA92401.1"/>
    <property type="molecule type" value="Genomic_DNA"/>
</dbReference>
<dbReference type="Proteomes" id="UP000092578">
    <property type="component" value="Unassembled WGS sequence"/>
</dbReference>
<keyword evidence="2" id="KW-1185">Reference proteome</keyword>
<sequence length="317" mass="36569">MAFTLFRRKDRTVNFIVTDYMIRFVELRQMEPIVVECYGERELPEGIVRNGEIIDYESLKLILEDVLIEWGIKKRDVRFAVPDHYIAIREEQLREDLEEDEIKGYLFLQIGSTIHLPFEEPVFDAVVTGETNGRKNVLLVAAPEEEVRKFCELFEDVKLRLKAADITPLSLYRFFYYQGLTEENRHELVLHVRRNLMTISIFHYHQPKFIKPVSLEDAQSSALLELGEEEVSGLMDALKEVANVVNFYENSIYKGQAQIGKVFVNGDHPRLAFVETYIRETLGLSVAEQEGIEVIDKDGEPLPCAYYAAVGLGLKEV</sequence>
<organism evidence="1 2">
    <name type="scientific">Pseudobacillus wudalianchiensis</name>
    <dbReference type="NCBI Taxonomy" id="1743143"/>
    <lineage>
        <taxon>Bacteria</taxon>
        <taxon>Bacillati</taxon>
        <taxon>Bacillota</taxon>
        <taxon>Bacilli</taxon>
        <taxon>Bacillales</taxon>
        <taxon>Bacillaceae</taxon>
        <taxon>Pseudobacillus</taxon>
    </lineage>
</organism>
<dbReference type="AlphaFoldDB" id="A0A1B9B8J3"/>
<dbReference type="Gene3D" id="3.30.420.40">
    <property type="match status" value="1"/>
</dbReference>
<evidence type="ECO:0008006" key="3">
    <source>
        <dbReference type="Google" id="ProtNLM"/>
    </source>
</evidence>
<dbReference type="InterPro" id="IPR005883">
    <property type="entry name" value="PilM"/>
</dbReference>
<proteinExistence type="predicted"/>
<reference evidence="2" key="1">
    <citation type="submission" date="2016-05" db="EMBL/GenBank/DDBJ databases">
        <authorList>
            <person name="Liu B."/>
            <person name="Wang J."/>
            <person name="Zhu Y."/>
            <person name="Liu G."/>
            <person name="Chen Q."/>
            <person name="Chen Z."/>
            <person name="Lan J."/>
            <person name="Che J."/>
            <person name="Ge C."/>
            <person name="Shi H."/>
            <person name="Pan Z."/>
            <person name="Liu X."/>
        </authorList>
    </citation>
    <scope>NUCLEOTIDE SEQUENCE [LARGE SCALE GENOMIC DNA]</scope>
    <source>
        <strain evidence="2">FJAT-27215</strain>
    </source>
</reference>
<accession>A0A1B9B8J3</accession>